<keyword evidence="10 11" id="KW-0325">Glycoprotein</keyword>
<dbReference type="KEGG" id="spu:576438"/>
<dbReference type="Pfam" id="PF02709">
    <property type="entry name" value="Glyco_transf_7C"/>
    <property type="match status" value="1"/>
</dbReference>
<dbReference type="Proteomes" id="UP000007110">
    <property type="component" value="Unassembled WGS sequence"/>
</dbReference>
<evidence type="ECO:0000256" key="3">
    <source>
        <dbReference type="ARBA" id="ARBA00005735"/>
    </source>
</evidence>
<dbReference type="InterPro" id="IPR027791">
    <property type="entry name" value="Galactosyl_T_C"/>
</dbReference>
<dbReference type="GO" id="GO:0005794">
    <property type="term" value="C:Golgi apparatus"/>
    <property type="evidence" value="ECO:0000318"/>
    <property type="project" value="GO_Central"/>
</dbReference>
<keyword evidence="9 11" id="KW-0472">Membrane</keyword>
<dbReference type="CDD" id="cd00899">
    <property type="entry name" value="b4GalT"/>
    <property type="match status" value="1"/>
</dbReference>
<evidence type="ECO:0000259" key="12">
    <source>
        <dbReference type="Pfam" id="PF02709"/>
    </source>
</evidence>
<dbReference type="PANTHER" id="PTHR19300">
    <property type="entry name" value="BETA-1,4-GALACTOSYLTRANSFERASE"/>
    <property type="match status" value="1"/>
</dbReference>
<comment type="function">
    <text evidence="11">Catalyses the transfer of galactose onto proteins or lipids.</text>
</comment>
<evidence type="ECO:0000256" key="4">
    <source>
        <dbReference type="ARBA" id="ARBA00022676"/>
    </source>
</evidence>
<keyword evidence="5 11" id="KW-0808">Transferase</keyword>
<evidence type="ECO:0000313" key="14">
    <source>
        <dbReference type="EnsemblMetazoa" id="XP_781839"/>
    </source>
</evidence>
<evidence type="ECO:0000256" key="2">
    <source>
        <dbReference type="ARBA" id="ARBA00004922"/>
    </source>
</evidence>
<feature type="transmembrane region" description="Helical" evidence="11">
    <location>
        <begin position="41"/>
        <end position="63"/>
    </location>
</feature>
<evidence type="ECO:0000256" key="8">
    <source>
        <dbReference type="ARBA" id="ARBA00022989"/>
    </source>
</evidence>
<protein>
    <recommendedName>
        <fullName evidence="11">Beta-1,4-galactosyltransferase</fullName>
        <ecNumber evidence="11">2.4.1.-</ecNumber>
    </recommendedName>
</protein>
<dbReference type="OrthoDB" id="10038994at2759"/>
<dbReference type="InterPro" id="IPR027995">
    <property type="entry name" value="Galactosyl_T_N"/>
</dbReference>
<proteinExistence type="inferred from homology"/>
<comment type="pathway">
    <text evidence="2 11">Protein modification; protein glycosylation.</text>
</comment>
<evidence type="ECO:0000256" key="1">
    <source>
        <dbReference type="ARBA" id="ARBA00004606"/>
    </source>
</evidence>
<dbReference type="GO" id="GO:0005975">
    <property type="term" value="P:carbohydrate metabolic process"/>
    <property type="evidence" value="ECO:0007669"/>
    <property type="project" value="InterPro"/>
</dbReference>
<dbReference type="RefSeq" id="XP_781839.2">
    <property type="nucleotide sequence ID" value="XM_776746.4"/>
</dbReference>
<feature type="domain" description="Galactosyltransferase C-terminal" evidence="12">
    <location>
        <begin position="305"/>
        <end position="382"/>
    </location>
</feature>
<keyword evidence="7 11" id="KW-0735">Signal-anchor</keyword>
<dbReference type="FunCoup" id="A0A7M7RF19">
    <property type="interactions" value="15"/>
</dbReference>
<sequence>MKLQIPAVMRSRAAEMTSQFWLVMSHIWDTMSDGRVVGRAFFWYIWIMVVMATVSTLALWASLDASYGHPGVVHRYAREAEEGSGLMDSLRRLSYQIDGAFTRPRTVDVKARKLIHGPVCPEIDIPGSEKNLTHELNETTMFHVEERVLHTHTMDARRLTQHSNEKLQKLYQARKINTASGAGIPDVLNDGLETEEYILLPGGHWIPTKCSPRWKVAIVIPFRDRHQHLPILLLHLVPFLKSQYLEFSIFVIEQENDLRFNRAMLMNVGFVEALNYTMFDCFIFHDVDHIPLNYGNLYGCSGMPRHFVSGVDRWNYKLLYGAFFGAVTGFTRTQIEKFNGFPNAYWGWGGEDDDILGRIRAKGLSKTRPWGPVGFYNVIPHHHKSAKKNMDRVCLLNHYKERMETDGLSNLYYGTPSVQLYPLYTNIGVDIQDLPWNVAWHVCDRDAELFEKILREKDVVAGEGHILEIQKEDVKKPKEESPKG</sequence>
<evidence type="ECO:0000256" key="5">
    <source>
        <dbReference type="ARBA" id="ARBA00022679"/>
    </source>
</evidence>
<keyword evidence="6 11" id="KW-0812">Transmembrane</keyword>
<dbReference type="InParanoid" id="A0A7M7RF19"/>
<keyword evidence="4 11" id="KW-0328">Glycosyltransferase</keyword>
<name>A0A7M7RF19_STRPU</name>
<feature type="domain" description="Galactosyltransferase N-terminal" evidence="13">
    <location>
        <begin position="193"/>
        <end position="301"/>
    </location>
</feature>
<comment type="subcellular location">
    <subcellularLocation>
        <location evidence="1">Membrane</location>
        <topology evidence="1">Single-pass type II membrane protein</topology>
    </subcellularLocation>
</comment>
<evidence type="ECO:0000256" key="11">
    <source>
        <dbReference type="RuleBase" id="RU368121"/>
    </source>
</evidence>
<dbReference type="AlphaFoldDB" id="A0A7M7RF19"/>
<dbReference type="InterPro" id="IPR003859">
    <property type="entry name" value="Galactosyl_T"/>
</dbReference>
<dbReference type="PRINTS" id="PR02050">
    <property type="entry name" value="B14GALTRFASE"/>
</dbReference>
<evidence type="ECO:0000259" key="13">
    <source>
        <dbReference type="Pfam" id="PF13733"/>
    </source>
</evidence>
<dbReference type="UniPathway" id="UPA00378"/>
<reference evidence="15" key="1">
    <citation type="submission" date="2015-02" db="EMBL/GenBank/DDBJ databases">
        <title>Genome sequencing for Strongylocentrotus purpuratus.</title>
        <authorList>
            <person name="Murali S."/>
            <person name="Liu Y."/>
            <person name="Vee V."/>
            <person name="English A."/>
            <person name="Wang M."/>
            <person name="Skinner E."/>
            <person name="Han Y."/>
            <person name="Muzny D.M."/>
            <person name="Worley K.C."/>
            <person name="Gibbs R.A."/>
        </authorList>
    </citation>
    <scope>NUCLEOTIDE SEQUENCE</scope>
</reference>
<dbReference type="GeneID" id="576438"/>
<dbReference type="GO" id="GO:0016020">
    <property type="term" value="C:membrane"/>
    <property type="evidence" value="ECO:0007669"/>
    <property type="project" value="UniProtKB-SubCell"/>
</dbReference>
<evidence type="ECO:0000256" key="7">
    <source>
        <dbReference type="ARBA" id="ARBA00022968"/>
    </source>
</evidence>
<evidence type="ECO:0000256" key="9">
    <source>
        <dbReference type="ARBA" id="ARBA00023136"/>
    </source>
</evidence>
<keyword evidence="8 11" id="KW-1133">Transmembrane helix</keyword>
<dbReference type="PANTHER" id="PTHR19300:SF38">
    <property type="entry name" value="BETA-1,4-GALACTOSYLTRANSFERASE"/>
    <property type="match status" value="1"/>
</dbReference>
<dbReference type="SUPFAM" id="SSF53448">
    <property type="entry name" value="Nucleotide-diphospho-sugar transferases"/>
    <property type="match status" value="1"/>
</dbReference>
<dbReference type="Gene3D" id="3.90.550.10">
    <property type="entry name" value="Spore Coat Polysaccharide Biosynthesis Protein SpsA, Chain A"/>
    <property type="match status" value="1"/>
</dbReference>
<dbReference type="Pfam" id="PF13733">
    <property type="entry name" value="Glyco_transf_7N"/>
    <property type="match status" value="1"/>
</dbReference>
<reference evidence="14" key="2">
    <citation type="submission" date="2021-01" db="UniProtKB">
        <authorList>
            <consortium name="EnsemblMetazoa"/>
        </authorList>
    </citation>
    <scope>IDENTIFICATION</scope>
</reference>
<evidence type="ECO:0000313" key="15">
    <source>
        <dbReference type="Proteomes" id="UP000007110"/>
    </source>
</evidence>
<organism evidence="14 15">
    <name type="scientific">Strongylocentrotus purpuratus</name>
    <name type="common">Purple sea urchin</name>
    <dbReference type="NCBI Taxonomy" id="7668"/>
    <lineage>
        <taxon>Eukaryota</taxon>
        <taxon>Metazoa</taxon>
        <taxon>Echinodermata</taxon>
        <taxon>Eleutherozoa</taxon>
        <taxon>Echinozoa</taxon>
        <taxon>Echinoidea</taxon>
        <taxon>Euechinoidea</taxon>
        <taxon>Echinacea</taxon>
        <taxon>Camarodonta</taxon>
        <taxon>Echinidea</taxon>
        <taxon>Strongylocentrotidae</taxon>
        <taxon>Strongylocentrotus</taxon>
    </lineage>
</organism>
<evidence type="ECO:0000256" key="10">
    <source>
        <dbReference type="ARBA" id="ARBA00023180"/>
    </source>
</evidence>
<keyword evidence="15" id="KW-1185">Reference proteome</keyword>
<dbReference type="EnsemblMetazoa" id="XM_776746">
    <property type="protein sequence ID" value="XP_781839"/>
    <property type="gene ID" value="LOC576438"/>
</dbReference>
<dbReference type="OMA" id="WIPANCH"/>
<comment type="similarity">
    <text evidence="3 11">Belongs to the glycosyltransferase 7 family.</text>
</comment>
<evidence type="ECO:0000256" key="6">
    <source>
        <dbReference type="ARBA" id="ARBA00022692"/>
    </source>
</evidence>
<accession>A0A7M7RF19</accession>
<dbReference type="GO" id="GO:0008489">
    <property type="term" value="F:UDP-galactose:glucosylceramide beta-1,4-galactosyltransferase activity"/>
    <property type="evidence" value="ECO:0000318"/>
    <property type="project" value="GO_Central"/>
</dbReference>
<dbReference type="InterPro" id="IPR029044">
    <property type="entry name" value="Nucleotide-diphossugar_trans"/>
</dbReference>
<dbReference type="EC" id="2.4.1.-" evidence="11"/>